<dbReference type="AlphaFoldDB" id="A0A2K8L6I9"/>
<gene>
    <name evidence="1" type="ORF">Ga0123461_1442</name>
</gene>
<evidence type="ECO:0000313" key="2">
    <source>
        <dbReference type="Proteomes" id="UP000231701"/>
    </source>
</evidence>
<reference evidence="1 2" key="1">
    <citation type="submission" date="2016-12" db="EMBL/GenBank/DDBJ databases">
        <title>Isolation and genomic insights into novel planktonic Zetaproteobacteria from stratified waters of the Chesapeake Bay.</title>
        <authorList>
            <person name="McAllister S.M."/>
            <person name="Kato S."/>
            <person name="Chan C.S."/>
            <person name="Chiu B.K."/>
            <person name="Field E.K."/>
        </authorList>
    </citation>
    <scope>NUCLEOTIDE SEQUENCE [LARGE SCALE GENOMIC DNA]</scope>
    <source>
        <strain evidence="1 2">CP-5</strain>
    </source>
</reference>
<evidence type="ECO:0008006" key="3">
    <source>
        <dbReference type="Google" id="ProtNLM"/>
    </source>
</evidence>
<dbReference type="RefSeq" id="WP_100277697.1">
    <property type="nucleotide sequence ID" value="NZ_CP018799.1"/>
</dbReference>
<keyword evidence="2" id="KW-1185">Reference proteome</keyword>
<evidence type="ECO:0000313" key="1">
    <source>
        <dbReference type="EMBL" id="ATX79856.1"/>
    </source>
</evidence>
<dbReference type="KEGG" id="maes:Ga0123461_1442"/>
<organism evidence="1 2">
    <name type="scientific">Mariprofundus aestuarium</name>
    <dbReference type="NCBI Taxonomy" id="1921086"/>
    <lineage>
        <taxon>Bacteria</taxon>
        <taxon>Pseudomonadati</taxon>
        <taxon>Pseudomonadota</taxon>
        <taxon>Candidatius Mariprofundia</taxon>
        <taxon>Mariprofundales</taxon>
        <taxon>Mariprofundaceae</taxon>
        <taxon>Mariprofundus</taxon>
    </lineage>
</organism>
<protein>
    <recommendedName>
        <fullName evidence="3">AsmA family protein</fullName>
    </recommendedName>
</protein>
<name>A0A2K8L6I9_MARES</name>
<dbReference type="Proteomes" id="UP000231701">
    <property type="component" value="Chromosome"/>
</dbReference>
<dbReference type="EMBL" id="CP018799">
    <property type="protein sequence ID" value="ATX79856.1"/>
    <property type="molecule type" value="Genomic_DNA"/>
</dbReference>
<dbReference type="OrthoDB" id="5615627at2"/>
<accession>A0A2K8L6I9</accession>
<proteinExistence type="predicted"/>
<sequence length="258" mass="26303">MKKVLIGVVGIALIVVGGLAFLWSNLDSIVKDAIQTYGSEATKTAVRVAEVKIKLESGSGSIKGLTVGNPAGFANPNVFELGMISTKIDTSTVTKNPVIIDEIIISSPAVVYEINKSGVSNVDVLKKNLGQSAGGSSEFSASKGGDELKLIIRKLVVEGGQATVRIASLGDKDQIVKLPRIQLTDVGKKSGGATAAEVAQILSSKMLKNVQDSVVKIGVSQYLGKSADALKSGAIDKAKGSIGGATGGAGALKGLLGN</sequence>